<sequence length="267" mass="29935">MQAQNMNYVDYIFYTETQNLINPAAVGGEKGHTIMLNLRNQWLQSYDSDAPQVQSLITTYRLTKRIGLGVSVVNNKVFIQRETAFLADFSYSIPLNETSEIYLGLKAGGNLFNLDGSRIKTYNEKGQYDPLLNGYSGRFQPNVGAGVYYKTDRFYVGLSAPNLLASDVVKKKDGIVTSVAEQMYFYALGGYYLPITQDITLCPSMQAYLAKDTHYQVCATAAALYRDFLEVGIGYRTETVMNGYAMFKAPDWHLSVGYGFETNEIPT</sequence>
<reference evidence="1 2" key="1">
    <citation type="submission" date="2016-02" db="EMBL/GenBank/DDBJ databases">
        <authorList>
            <person name="Holder M.E."/>
            <person name="Ajami N.J."/>
            <person name="Petrosino J.F."/>
        </authorList>
    </citation>
    <scope>NUCLEOTIDE SEQUENCE [LARGE SCALE GENOMIC DNA]</scope>
    <source>
        <strain evidence="1 2">CCUG 32990</strain>
    </source>
</reference>
<dbReference type="EMBL" id="CP014227">
    <property type="protein sequence ID" value="AMD85664.1"/>
    <property type="molecule type" value="Genomic_DNA"/>
</dbReference>
<proteinExistence type="predicted"/>
<dbReference type="NCBIfam" id="TIGR03519">
    <property type="entry name" value="T9SS_PorP_fam"/>
    <property type="match status" value="1"/>
</dbReference>
<name>A0ABM5XEE5_9FLAO</name>
<dbReference type="InterPro" id="IPR019861">
    <property type="entry name" value="PorP/SprF_Bacteroidetes"/>
</dbReference>
<keyword evidence="2" id="KW-1185">Reference proteome</keyword>
<organism evidence="1 2">
    <name type="scientific">Capnocytophaga haemolytica</name>
    <dbReference type="NCBI Taxonomy" id="45243"/>
    <lineage>
        <taxon>Bacteria</taxon>
        <taxon>Pseudomonadati</taxon>
        <taxon>Bacteroidota</taxon>
        <taxon>Flavobacteriia</taxon>
        <taxon>Flavobacteriales</taxon>
        <taxon>Flavobacteriaceae</taxon>
        <taxon>Capnocytophaga</taxon>
    </lineage>
</organism>
<dbReference type="Proteomes" id="UP000065822">
    <property type="component" value="Chromosome"/>
</dbReference>
<accession>A0ABM5XEE5</accession>
<dbReference type="Pfam" id="PF11751">
    <property type="entry name" value="PorP_SprF"/>
    <property type="match status" value="1"/>
</dbReference>
<protein>
    <recommendedName>
        <fullName evidence="3">Type IX secretion system membrane protein PorP/SprF</fullName>
    </recommendedName>
</protein>
<evidence type="ECO:0008006" key="3">
    <source>
        <dbReference type="Google" id="ProtNLM"/>
    </source>
</evidence>
<gene>
    <name evidence="1" type="ORF">AXF12_09155</name>
</gene>
<evidence type="ECO:0000313" key="2">
    <source>
        <dbReference type="Proteomes" id="UP000065822"/>
    </source>
</evidence>
<evidence type="ECO:0000313" key="1">
    <source>
        <dbReference type="EMBL" id="AMD85664.1"/>
    </source>
</evidence>